<dbReference type="GO" id="GO:0016899">
    <property type="term" value="F:oxidoreductase activity, acting on the CH-OH group of donors, oxygen as acceptor"/>
    <property type="evidence" value="ECO:0007669"/>
    <property type="project" value="InterPro"/>
</dbReference>
<dbReference type="Gene3D" id="3.30.465.10">
    <property type="match status" value="1"/>
</dbReference>
<name>A0A5B8A3H8_9BACT</name>
<keyword evidence="3" id="KW-1185">Reference proteome</keyword>
<dbReference type="RefSeq" id="WP_139516911.1">
    <property type="nucleotide sequence ID" value="NZ_CP040896.1"/>
</dbReference>
<feature type="domain" description="FAD linked oxidase N-terminal" evidence="1">
    <location>
        <begin position="64"/>
        <end position="183"/>
    </location>
</feature>
<reference evidence="2 3" key="1">
    <citation type="submission" date="2019-06" db="EMBL/GenBank/DDBJ databases">
        <authorList>
            <person name="Srinivasan S."/>
        </authorList>
    </citation>
    <scope>NUCLEOTIDE SEQUENCE [LARGE SCALE GENOMIC DNA]</scope>
    <source>
        <strain evidence="2 3">17J68-5</strain>
    </source>
</reference>
<dbReference type="Pfam" id="PF01565">
    <property type="entry name" value="FAD_binding_4"/>
    <property type="match status" value="1"/>
</dbReference>
<dbReference type="Proteomes" id="UP000305398">
    <property type="component" value="Chromosome"/>
</dbReference>
<dbReference type="SUPFAM" id="SSF56176">
    <property type="entry name" value="FAD-binding/transporter-associated domain-like"/>
    <property type="match status" value="1"/>
</dbReference>
<dbReference type="PANTHER" id="PTHR43762:SF1">
    <property type="entry name" value="D-ARABINONO-1,4-LACTONE OXIDASE"/>
    <property type="match status" value="1"/>
</dbReference>
<evidence type="ECO:0000259" key="1">
    <source>
        <dbReference type="Pfam" id="PF01565"/>
    </source>
</evidence>
<dbReference type="InterPro" id="IPR006094">
    <property type="entry name" value="Oxid_FAD_bind_N"/>
</dbReference>
<dbReference type="InterPro" id="IPR016169">
    <property type="entry name" value="FAD-bd_PCMH_sub2"/>
</dbReference>
<evidence type="ECO:0000313" key="2">
    <source>
        <dbReference type="EMBL" id="QDA61737.1"/>
    </source>
</evidence>
<dbReference type="AlphaFoldDB" id="A0A5B8A3H8"/>
<dbReference type="InterPro" id="IPR010031">
    <property type="entry name" value="FAD_lactone_oxidase-like"/>
</dbReference>
<organism evidence="2 3">
    <name type="scientific">Hymenobacter jejuensis</name>
    <dbReference type="NCBI Taxonomy" id="2502781"/>
    <lineage>
        <taxon>Bacteria</taxon>
        <taxon>Pseudomonadati</taxon>
        <taxon>Bacteroidota</taxon>
        <taxon>Cytophagia</taxon>
        <taxon>Cytophagales</taxon>
        <taxon>Hymenobacteraceae</taxon>
        <taxon>Hymenobacter</taxon>
    </lineage>
</organism>
<dbReference type="EMBL" id="CP040896">
    <property type="protein sequence ID" value="QDA61737.1"/>
    <property type="molecule type" value="Genomic_DNA"/>
</dbReference>
<dbReference type="OrthoDB" id="9800184at2"/>
<proteinExistence type="predicted"/>
<sequence length="538" mass="58876">MALPNGIFAAPMTLLPNRHQNFEQPVISSACFKLRIPTGMPVGQESYHQTTANFQWLITYGITHKVRLRAMGSNWSFAKVAVTNGGIVDTAALHQSFGVAESMVAPKYIQAGGKVDNLWFTECGNNVISLERDLEKRGKSLRASGASNGQTIAGATSTGTHGAGFEVGAVHDTVVGLHLVCGPDRHVWLERESYPVASDAFTEWLGVTEVHRSDALFNAAIISFGSFGFIHGLLLEVSDKFLLEDYSSKRVPYNVGLKQAMTRLDFSGLKNVLGLPTPTDTQKPWHFQLIVNPHQFDANMGNPTRGAYVRILYHTPYRPIYPHRPPPKPGFTYGDDTMGIIQTVLDKLGAVAPLLVPAMVNKLYPLALDDTNGVAGTMSETFSNTNIRGKAASAAIGIAAADSPRVLEEIVDLNSKTPFPGILGLRYVKGTAATLGFTRFPITCVLELDGIEAKLTRDFFERIWNRLEILGISYTLHWGKLNFNLTAPRLRRMYGNAAVDSWLQARRVLLDAPTREVFTNGFMESCGLADAVRDVAPV</sequence>
<protein>
    <submittedName>
        <fullName evidence="2">FAD-binding protein</fullName>
    </submittedName>
</protein>
<evidence type="ECO:0000313" key="3">
    <source>
        <dbReference type="Proteomes" id="UP000305398"/>
    </source>
</evidence>
<gene>
    <name evidence="2" type="ORF">FHG12_17275</name>
</gene>
<dbReference type="GO" id="GO:0050660">
    <property type="term" value="F:flavin adenine dinucleotide binding"/>
    <property type="evidence" value="ECO:0007669"/>
    <property type="project" value="InterPro"/>
</dbReference>
<accession>A0A5B8A3H8</accession>
<dbReference type="KEGG" id="hyj:FHG12_17275"/>
<dbReference type="InterPro" id="IPR036318">
    <property type="entry name" value="FAD-bd_PCMH-like_sf"/>
</dbReference>
<dbReference type="PANTHER" id="PTHR43762">
    <property type="entry name" value="L-GULONOLACTONE OXIDASE"/>
    <property type="match status" value="1"/>
</dbReference>